<dbReference type="AlphaFoldDB" id="A0A0D0C8M2"/>
<gene>
    <name evidence="1" type="ORF">GYMLUDRAFT_181867</name>
</gene>
<dbReference type="Proteomes" id="UP000053593">
    <property type="component" value="Unassembled WGS sequence"/>
</dbReference>
<accession>A0A0D0C8M2</accession>
<feature type="non-terminal residue" evidence="1">
    <location>
        <position position="93"/>
    </location>
</feature>
<dbReference type="EMBL" id="KN834872">
    <property type="protein sequence ID" value="KIK51118.1"/>
    <property type="molecule type" value="Genomic_DNA"/>
</dbReference>
<evidence type="ECO:0000313" key="2">
    <source>
        <dbReference type="Proteomes" id="UP000053593"/>
    </source>
</evidence>
<dbReference type="Gene3D" id="3.40.50.720">
    <property type="entry name" value="NAD(P)-binding Rossmann-like Domain"/>
    <property type="match status" value="1"/>
</dbReference>
<reference evidence="1 2" key="1">
    <citation type="submission" date="2014-04" db="EMBL/GenBank/DDBJ databases">
        <title>Evolutionary Origins and Diversification of the Mycorrhizal Mutualists.</title>
        <authorList>
            <consortium name="DOE Joint Genome Institute"/>
            <consortium name="Mycorrhizal Genomics Consortium"/>
            <person name="Kohler A."/>
            <person name="Kuo A."/>
            <person name="Nagy L.G."/>
            <person name="Floudas D."/>
            <person name="Copeland A."/>
            <person name="Barry K.W."/>
            <person name="Cichocki N."/>
            <person name="Veneault-Fourrey C."/>
            <person name="LaButti K."/>
            <person name="Lindquist E.A."/>
            <person name="Lipzen A."/>
            <person name="Lundell T."/>
            <person name="Morin E."/>
            <person name="Murat C."/>
            <person name="Riley R."/>
            <person name="Ohm R."/>
            <person name="Sun H."/>
            <person name="Tunlid A."/>
            <person name="Henrissat B."/>
            <person name="Grigoriev I.V."/>
            <person name="Hibbett D.S."/>
            <person name="Martin F."/>
        </authorList>
    </citation>
    <scope>NUCLEOTIDE SEQUENCE [LARGE SCALE GENOMIC DNA]</scope>
    <source>
        <strain evidence="1 2">FD-317 M1</strain>
    </source>
</reference>
<proteinExistence type="predicted"/>
<dbReference type="OrthoDB" id="2735536at2759"/>
<evidence type="ECO:0000313" key="1">
    <source>
        <dbReference type="EMBL" id="KIK51118.1"/>
    </source>
</evidence>
<keyword evidence="2" id="KW-1185">Reference proteome</keyword>
<dbReference type="HOGENOM" id="CLU_2405319_0_0_1"/>
<evidence type="ECO:0008006" key="3">
    <source>
        <dbReference type="Google" id="ProtNLM"/>
    </source>
</evidence>
<sequence length="93" mass="10910">FNGTINLVRQSINAGIKKIITTATFGILFDSQFNRAYGTELVTEDFWNPVTLETFNFYGRPYITYLESYVLADKKIWEFAKEHPDVDFTNRTW</sequence>
<dbReference type="InterPro" id="IPR036291">
    <property type="entry name" value="NAD(P)-bd_dom_sf"/>
</dbReference>
<dbReference type="SUPFAM" id="SSF51735">
    <property type="entry name" value="NAD(P)-binding Rossmann-fold domains"/>
    <property type="match status" value="1"/>
</dbReference>
<name>A0A0D0C8M2_9AGAR</name>
<protein>
    <recommendedName>
        <fullName evidence="3">3-beta hydroxysteroid dehydrogenase/isomerase domain-containing protein</fullName>
    </recommendedName>
</protein>
<organism evidence="1 2">
    <name type="scientific">Collybiopsis luxurians FD-317 M1</name>
    <dbReference type="NCBI Taxonomy" id="944289"/>
    <lineage>
        <taxon>Eukaryota</taxon>
        <taxon>Fungi</taxon>
        <taxon>Dikarya</taxon>
        <taxon>Basidiomycota</taxon>
        <taxon>Agaricomycotina</taxon>
        <taxon>Agaricomycetes</taxon>
        <taxon>Agaricomycetidae</taxon>
        <taxon>Agaricales</taxon>
        <taxon>Marasmiineae</taxon>
        <taxon>Omphalotaceae</taxon>
        <taxon>Collybiopsis</taxon>
        <taxon>Collybiopsis luxurians</taxon>
    </lineage>
</organism>